<dbReference type="HOGENOM" id="CLU_2426589_0_0_1"/>
<dbReference type="EMBL" id="DS989823">
    <property type="protein sequence ID" value="EFQ99749.1"/>
    <property type="molecule type" value="Genomic_DNA"/>
</dbReference>
<protein>
    <submittedName>
        <fullName evidence="1">Uncharacterized protein</fullName>
    </submittedName>
</protein>
<keyword evidence="2" id="KW-1185">Reference proteome</keyword>
<sequence>MALIKISSTHLSSQRFTLVQIPFCYSRNDFMHVSREDIHPTCKERNEGKMNIKMRKRKKADNENKNLNGIMMWARKWNQTEEVELEKGEET</sequence>
<proteinExistence type="predicted"/>
<dbReference type="GeneID" id="10030538"/>
<name>E4UNZ6_ARTGP</name>
<dbReference type="InParanoid" id="E4UNZ6"/>
<organism evidence="2">
    <name type="scientific">Arthroderma gypseum (strain ATCC MYA-4604 / CBS 118893)</name>
    <name type="common">Microsporum gypseum</name>
    <dbReference type="NCBI Taxonomy" id="535722"/>
    <lineage>
        <taxon>Eukaryota</taxon>
        <taxon>Fungi</taxon>
        <taxon>Dikarya</taxon>
        <taxon>Ascomycota</taxon>
        <taxon>Pezizomycotina</taxon>
        <taxon>Eurotiomycetes</taxon>
        <taxon>Eurotiomycetidae</taxon>
        <taxon>Onygenales</taxon>
        <taxon>Arthrodermataceae</taxon>
        <taxon>Nannizzia</taxon>
    </lineage>
</organism>
<dbReference type="RefSeq" id="XP_003175232.1">
    <property type="nucleotide sequence ID" value="XM_003175184.1"/>
</dbReference>
<dbReference type="Proteomes" id="UP000002669">
    <property type="component" value="Unassembled WGS sequence"/>
</dbReference>
<evidence type="ECO:0000313" key="1">
    <source>
        <dbReference type="EMBL" id="EFQ99749.1"/>
    </source>
</evidence>
<evidence type="ECO:0000313" key="2">
    <source>
        <dbReference type="Proteomes" id="UP000002669"/>
    </source>
</evidence>
<reference evidence="2" key="1">
    <citation type="journal article" date="2012" name="MBio">
        <title>Comparative genome analysis of Trichophyton rubrum and related dermatophytes reveals candidate genes involved in infection.</title>
        <authorList>
            <person name="Martinez D.A."/>
            <person name="Oliver B.G."/>
            <person name="Graeser Y."/>
            <person name="Goldberg J.M."/>
            <person name="Li W."/>
            <person name="Martinez-Rossi N.M."/>
            <person name="Monod M."/>
            <person name="Shelest E."/>
            <person name="Barton R.C."/>
            <person name="Birch E."/>
            <person name="Brakhage A.A."/>
            <person name="Chen Z."/>
            <person name="Gurr S.J."/>
            <person name="Heiman D."/>
            <person name="Heitman J."/>
            <person name="Kosti I."/>
            <person name="Rossi A."/>
            <person name="Saif S."/>
            <person name="Samalova M."/>
            <person name="Saunders C.W."/>
            <person name="Shea T."/>
            <person name="Summerbell R.C."/>
            <person name="Xu J."/>
            <person name="Young S."/>
            <person name="Zeng Q."/>
            <person name="Birren B.W."/>
            <person name="Cuomo C.A."/>
            <person name="White T.C."/>
        </authorList>
    </citation>
    <scope>NUCLEOTIDE SEQUENCE [LARGE SCALE GENOMIC DNA]</scope>
    <source>
        <strain evidence="2">ATCC MYA-4604 / CBS 118893</strain>
    </source>
</reference>
<gene>
    <name evidence="1" type="ORF">MGYG_02762</name>
</gene>
<dbReference type="VEuPathDB" id="FungiDB:MGYG_02762"/>
<dbReference type="AlphaFoldDB" id="E4UNZ6"/>
<accession>E4UNZ6</accession>